<reference evidence="7 8" key="1">
    <citation type="submission" date="2023-12" db="EMBL/GenBank/DDBJ databases">
        <title>Genome sequencing and assembly of bacterial species from a model synthetic community.</title>
        <authorList>
            <person name="Hogle S.L."/>
        </authorList>
    </citation>
    <scope>NUCLEOTIDE SEQUENCE [LARGE SCALE GENOMIC DNA]</scope>
    <source>
        <strain evidence="7 8">HAMBI_3031</strain>
    </source>
</reference>
<evidence type="ECO:0000256" key="4">
    <source>
        <dbReference type="ARBA" id="ARBA00023277"/>
    </source>
</evidence>
<dbReference type="CDD" id="cd18618">
    <property type="entry name" value="GH43_Xsa43E-like"/>
    <property type="match status" value="1"/>
</dbReference>
<gene>
    <name evidence="7" type="ORF">U0035_01125</name>
</gene>
<dbReference type="Proteomes" id="UP001325680">
    <property type="component" value="Chromosome"/>
</dbReference>
<dbReference type="InterPro" id="IPR023296">
    <property type="entry name" value="Glyco_hydro_beta-prop_sf"/>
</dbReference>
<dbReference type="InterPro" id="IPR052176">
    <property type="entry name" value="Glycosyl_Hydrlase_43_Enz"/>
</dbReference>
<evidence type="ECO:0000313" key="7">
    <source>
        <dbReference type="EMBL" id="WQD38744.1"/>
    </source>
</evidence>
<keyword evidence="2" id="KW-0624">Polysaccharide degradation</keyword>
<dbReference type="SUPFAM" id="SSF75005">
    <property type="entry name" value="Arabinanase/levansucrase/invertase"/>
    <property type="match status" value="1"/>
</dbReference>
<keyword evidence="3 6" id="KW-0378">Hydrolase</keyword>
<organism evidence="7 8">
    <name type="scientific">Niabella yanshanensis</name>
    <dbReference type="NCBI Taxonomy" id="577386"/>
    <lineage>
        <taxon>Bacteria</taxon>
        <taxon>Pseudomonadati</taxon>
        <taxon>Bacteroidota</taxon>
        <taxon>Chitinophagia</taxon>
        <taxon>Chitinophagales</taxon>
        <taxon>Chitinophagaceae</taxon>
        <taxon>Niabella</taxon>
    </lineage>
</organism>
<proteinExistence type="inferred from homology"/>
<comment type="similarity">
    <text evidence="1 6">Belongs to the glycosyl hydrolase 43 family.</text>
</comment>
<accession>A0ABZ0W888</accession>
<name>A0ABZ0W888_9BACT</name>
<evidence type="ECO:0000256" key="3">
    <source>
        <dbReference type="ARBA" id="ARBA00022801"/>
    </source>
</evidence>
<evidence type="ECO:0000256" key="6">
    <source>
        <dbReference type="RuleBase" id="RU361187"/>
    </source>
</evidence>
<protein>
    <submittedName>
        <fullName evidence="7">Glycoside hydrolase family 43 protein</fullName>
    </submittedName>
</protein>
<dbReference type="PANTHER" id="PTHR43772:SF2">
    <property type="entry name" value="PUTATIVE (AFU_ORTHOLOGUE AFUA_2G04480)-RELATED"/>
    <property type="match status" value="1"/>
</dbReference>
<evidence type="ECO:0000256" key="1">
    <source>
        <dbReference type="ARBA" id="ARBA00009865"/>
    </source>
</evidence>
<keyword evidence="2" id="KW-0858">Xylan degradation</keyword>
<keyword evidence="8" id="KW-1185">Reference proteome</keyword>
<keyword evidence="5 6" id="KW-0326">Glycosidase</keyword>
<dbReference type="Pfam" id="PF04616">
    <property type="entry name" value="Glyco_hydro_43"/>
    <property type="match status" value="1"/>
</dbReference>
<sequence>MHKKILLVLLGWLQIMHIKAQNPVIRHIFTADPAPLVYHNTVYLYAGRDTATVDAKTYEMPSWHVFSSRNMVDWKDHGPVLKPTDFSWASRAANAAHCIERNGKFYWYISVMHKNTEVSKGGVAIGVAVSDNPTGPFKDAIGKALITNEMTTDMKHSWDDLDPAAFIDDDGQAYLFWGNGSCKWARLKENMIELDGPVHTFKPDHFTEAPWVYKRNDLYYLLYAANFPESIDYATATDIKGPWKYRGRVQDPVTNSTTTHPGVIDFKGKSYFFYHDGSMPTGSSYRRSIKVDYLRYNSDGTIRKIVETAKGVRKVNQ</sequence>
<evidence type="ECO:0000256" key="5">
    <source>
        <dbReference type="ARBA" id="ARBA00023295"/>
    </source>
</evidence>
<dbReference type="RefSeq" id="WP_114792667.1">
    <property type="nucleotide sequence ID" value="NZ_CP139960.1"/>
</dbReference>
<dbReference type="PANTHER" id="PTHR43772">
    <property type="entry name" value="ENDO-1,4-BETA-XYLANASE"/>
    <property type="match status" value="1"/>
</dbReference>
<evidence type="ECO:0000256" key="2">
    <source>
        <dbReference type="ARBA" id="ARBA00022651"/>
    </source>
</evidence>
<keyword evidence="4" id="KW-0119">Carbohydrate metabolism</keyword>
<dbReference type="InterPro" id="IPR006710">
    <property type="entry name" value="Glyco_hydro_43"/>
</dbReference>
<evidence type="ECO:0000313" key="8">
    <source>
        <dbReference type="Proteomes" id="UP001325680"/>
    </source>
</evidence>
<dbReference type="GO" id="GO:0016787">
    <property type="term" value="F:hydrolase activity"/>
    <property type="evidence" value="ECO:0007669"/>
    <property type="project" value="UniProtKB-KW"/>
</dbReference>
<dbReference type="EMBL" id="CP139960">
    <property type="protein sequence ID" value="WQD38744.1"/>
    <property type="molecule type" value="Genomic_DNA"/>
</dbReference>
<dbReference type="Gene3D" id="2.115.10.20">
    <property type="entry name" value="Glycosyl hydrolase domain, family 43"/>
    <property type="match status" value="1"/>
</dbReference>